<evidence type="ECO:0000313" key="5">
    <source>
        <dbReference type="Proteomes" id="UP000068196"/>
    </source>
</evidence>
<dbReference type="InterPro" id="IPR002869">
    <property type="entry name" value="Pyrv_flavodox_OxRed_cen"/>
</dbReference>
<dbReference type="STRING" id="1653476.THC_1440"/>
<reference evidence="4 5" key="1">
    <citation type="journal article" date="2016" name="Int. J. Syst. Evol. Microbiol.">
        <title>Caldimicrobium thiodismutans sp. nov., a sulfur-disproportionating bacterium isolated from a hot spring, and emended description of the genus Caldimicrobium.</title>
        <authorList>
            <person name="Kojima H."/>
            <person name="Umezawa K."/>
            <person name="Fukui M."/>
        </authorList>
    </citation>
    <scope>NUCLEOTIDE SEQUENCE [LARGE SCALE GENOMIC DNA]</scope>
    <source>
        <strain evidence="4 5">TF1</strain>
    </source>
</reference>
<dbReference type="InterPro" id="IPR002880">
    <property type="entry name" value="Pyrv_Fd/Flavodoxin_OxRdtase_N"/>
</dbReference>
<evidence type="ECO:0000259" key="3">
    <source>
        <dbReference type="Pfam" id="PF01855"/>
    </source>
</evidence>
<dbReference type="SUPFAM" id="SSF52518">
    <property type="entry name" value="Thiamin diphosphate-binding fold (THDP-binding)"/>
    <property type="match status" value="1"/>
</dbReference>
<dbReference type="PATRIC" id="fig|1653476.3.peg.1494"/>
<dbReference type="Pfam" id="PF01558">
    <property type="entry name" value="POR"/>
    <property type="match status" value="1"/>
</dbReference>
<dbReference type="Proteomes" id="UP000068196">
    <property type="component" value="Chromosome"/>
</dbReference>
<keyword evidence="1" id="KW-0560">Oxidoreductase</keyword>
<evidence type="ECO:0000256" key="1">
    <source>
        <dbReference type="ARBA" id="ARBA00023002"/>
    </source>
</evidence>
<dbReference type="PANTHER" id="PTHR32154">
    <property type="entry name" value="PYRUVATE-FLAVODOXIN OXIDOREDUCTASE-RELATED"/>
    <property type="match status" value="1"/>
</dbReference>
<dbReference type="SUPFAM" id="SSF53323">
    <property type="entry name" value="Pyruvate-ferredoxin oxidoreductase, PFOR, domain III"/>
    <property type="match status" value="1"/>
</dbReference>
<feature type="domain" description="Pyruvate/ketoisovalerate oxidoreductase catalytic" evidence="2">
    <location>
        <begin position="11"/>
        <end position="172"/>
    </location>
</feature>
<dbReference type="FunFam" id="3.40.50.920:FF:000009">
    <property type="entry name" value="2-oxoglutarate ferredoxin oxidoreductase subunit alpha"/>
    <property type="match status" value="1"/>
</dbReference>
<dbReference type="Pfam" id="PF01855">
    <property type="entry name" value="POR_N"/>
    <property type="match status" value="1"/>
</dbReference>
<keyword evidence="5" id="KW-1185">Reference proteome</keyword>
<gene>
    <name evidence="4" type="ORF">THC_1440</name>
</gene>
<protein>
    <submittedName>
        <fullName evidence="4">2-oxoacid ferredoxin oxidoreductase subunit alpha</fullName>
    </submittedName>
</protein>
<dbReference type="GO" id="GO:0006979">
    <property type="term" value="P:response to oxidative stress"/>
    <property type="evidence" value="ECO:0007669"/>
    <property type="project" value="TreeGrafter"/>
</dbReference>
<dbReference type="PANTHER" id="PTHR32154:SF20">
    <property type="entry name" value="2-OXOGLUTARATE OXIDOREDUCTASE SUBUNIT KORA"/>
    <property type="match status" value="1"/>
</dbReference>
<dbReference type="AlphaFoldDB" id="A0A0U4W3Z0"/>
<sequence>MDYSIKIGGEAGQGIQTIGDLLAHIFSKAGYYVFTHQDYESRIRGGHNFYQIRFSDKPVSASKRKIHLLLALDKESIPLHFEELDSTGQVLYDSSHLKDKFEDPRFLDVPLFEIARTKGGSPITANTVAVGAVIGMLGMSPEIMYDLLKKTFYKKGKEVLEANLRAAEEGYNYAKEKCLACNFSLASFSESKYLITGTEAIGIGALSANVKFYAAYPMTPSTGIFNFIAEHAEEFNIMVEQAEDEIAAINMIIGASYAGVRSMTGTSGGGFALMVEGLALAGMTETPIVIVLAQRPGPATGLPTRTEQGDLLFALFSGHGEFPKIVFAPGTPEQALHLTNKAFDLAEKYQVISIILIDQYLADSQWSYSKIDTSRLIYKNYRLTGEELQKIEVYKRHLFTETGISPLGIPGTSTHLIITDSDEHDEEGHLIEDAEIRKKMVEKRLFKKLSLIKKEISQPLFYGAEDPEIVLICWGSLYGIVKEVVDILKKDHPVCMLHFSEIYPFSEDKTWQRLLEKAKLVINIEQNATSQFARLLKMETGLTIKHHINKYDGRPFLIEEMEEKIRGLIKGF</sequence>
<dbReference type="InterPro" id="IPR050722">
    <property type="entry name" value="Pyruvate:ferred/Flavod_OxRd"/>
</dbReference>
<name>A0A0U4W3Z0_9BACT</name>
<evidence type="ECO:0000313" key="4">
    <source>
        <dbReference type="EMBL" id="BAU23805.1"/>
    </source>
</evidence>
<dbReference type="CDD" id="cd07034">
    <property type="entry name" value="TPP_PYR_PFOR_IOR-alpha_like"/>
    <property type="match status" value="1"/>
</dbReference>
<dbReference type="InterPro" id="IPR009014">
    <property type="entry name" value="Transketo_C/PFOR_II"/>
</dbReference>
<feature type="domain" description="Pyruvate flavodoxin/ferredoxin oxidoreductase pyrimidine binding" evidence="3">
    <location>
        <begin position="204"/>
        <end position="442"/>
    </location>
</feature>
<dbReference type="InterPro" id="IPR019752">
    <property type="entry name" value="Pyrv/ketoisovalerate_OxRed_cat"/>
</dbReference>
<dbReference type="FunFam" id="3.40.920.10:FF:000003">
    <property type="entry name" value="Pyruvate ferredoxin oxidoreductase, alpha subunit"/>
    <property type="match status" value="1"/>
</dbReference>
<organism evidence="4 5">
    <name type="scientific">Caldimicrobium thiodismutans</name>
    <dbReference type="NCBI Taxonomy" id="1653476"/>
    <lineage>
        <taxon>Bacteria</taxon>
        <taxon>Pseudomonadati</taxon>
        <taxon>Thermodesulfobacteriota</taxon>
        <taxon>Thermodesulfobacteria</taxon>
        <taxon>Thermodesulfobacteriales</taxon>
        <taxon>Thermodesulfobacteriaceae</taxon>
        <taxon>Caldimicrobium</taxon>
    </lineage>
</organism>
<proteinExistence type="predicted"/>
<evidence type="ECO:0000259" key="2">
    <source>
        <dbReference type="Pfam" id="PF01558"/>
    </source>
</evidence>
<dbReference type="Gene3D" id="3.40.920.10">
    <property type="entry name" value="Pyruvate-ferredoxin oxidoreductase, PFOR, domain III"/>
    <property type="match status" value="1"/>
</dbReference>
<dbReference type="InterPro" id="IPR022367">
    <property type="entry name" value="2-oxoacid/accept_OxRdtase_asu"/>
</dbReference>
<dbReference type="OrthoDB" id="9794954at2"/>
<reference evidence="5" key="2">
    <citation type="journal article" date="2016" name="Int. J. Syst. Evol. Microbiol.">
        <title>Caldimicrobium thiodismutans sp. nov., a sulfur-disproportionating bacterium isolated from a hot spring.</title>
        <authorList>
            <person name="Kojima H."/>
            <person name="Umezawa K."/>
            <person name="Fukui M."/>
        </authorList>
    </citation>
    <scope>NUCLEOTIDE SEQUENCE [LARGE SCALE GENOMIC DNA]</scope>
    <source>
        <strain evidence="5">TF1</strain>
    </source>
</reference>
<dbReference type="RefSeq" id="WP_068515393.1">
    <property type="nucleotide sequence ID" value="NZ_AP014945.1"/>
</dbReference>
<dbReference type="Gene3D" id="3.40.50.970">
    <property type="match status" value="1"/>
</dbReference>
<dbReference type="GO" id="GO:0016903">
    <property type="term" value="F:oxidoreductase activity, acting on the aldehyde or oxo group of donors"/>
    <property type="evidence" value="ECO:0007669"/>
    <property type="project" value="InterPro"/>
</dbReference>
<dbReference type="EMBL" id="AP014945">
    <property type="protein sequence ID" value="BAU23805.1"/>
    <property type="molecule type" value="Genomic_DNA"/>
</dbReference>
<dbReference type="FunFam" id="3.40.50.970:FF:000022">
    <property type="entry name" value="2-oxoglutarate ferredoxin oxidoreductase alpha subunit"/>
    <property type="match status" value="1"/>
</dbReference>
<accession>A0A0U4W3Z0</accession>
<dbReference type="NCBIfam" id="TIGR03710">
    <property type="entry name" value="OAFO_sf"/>
    <property type="match status" value="1"/>
</dbReference>
<dbReference type="SUPFAM" id="SSF52922">
    <property type="entry name" value="TK C-terminal domain-like"/>
    <property type="match status" value="1"/>
</dbReference>
<dbReference type="Gene3D" id="3.40.50.920">
    <property type="match status" value="1"/>
</dbReference>
<dbReference type="InterPro" id="IPR029061">
    <property type="entry name" value="THDP-binding"/>
</dbReference>
<dbReference type="KEGG" id="cthi:THC_1440"/>